<dbReference type="RefSeq" id="WP_167014562.1">
    <property type="nucleotide sequence ID" value="NZ_VWXF01000004.1"/>
</dbReference>
<comment type="caution">
    <text evidence="2">The sequence shown here is derived from an EMBL/GenBank/DDBJ whole genome shotgun (WGS) entry which is preliminary data.</text>
</comment>
<dbReference type="InterPro" id="IPR036390">
    <property type="entry name" value="WH_DNA-bd_sf"/>
</dbReference>
<dbReference type="InterPro" id="IPR036388">
    <property type="entry name" value="WH-like_DNA-bd_sf"/>
</dbReference>
<gene>
    <name evidence="2" type="ORF">F3J40_11020</name>
</gene>
<organism evidence="2 3">
    <name type="scientific">Candidatus Pantoea multigeneris</name>
    <dbReference type="NCBI Taxonomy" id="2608357"/>
    <lineage>
        <taxon>Bacteria</taxon>
        <taxon>Pseudomonadati</taxon>
        <taxon>Pseudomonadota</taxon>
        <taxon>Gammaproteobacteria</taxon>
        <taxon>Enterobacterales</taxon>
        <taxon>Erwiniaceae</taxon>
        <taxon>Pantoea</taxon>
    </lineage>
</organism>
<sequence length="147" mass="16508">MTKFSATGLPLSPIFSITNITRNRERYLTGALASIGLTLAEWRALRIMHSFAEAIPMGVLIAHSQTDRSALGRTVDRLVQRGWVERIPDPNDKRAFLVRKLSSADEIFERAFQLVGAFDATLQVELTLEERAVLRGALEKIERLSDQ</sequence>
<dbReference type="PANTHER" id="PTHR33164:SF95">
    <property type="entry name" value="TRANSCRIPTIONAL REGULATOR"/>
    <property type="match status" value="1"/>
</dbReference>
<evidence type="ECO:0000313" key="3">
    <source>
        <dbReference type="Proteomes" id="UP001515683"/>
    </source>
</evidence>
<dbReference type="PROSITE" id="PS50995">
    <property type="entry name" value="HTH_MARR_2"/>
    <property type="match status" value="1"/>
</dbReference>
<dbReference type="EMBL" id="VWXF01000004">
    <property type="protein sequence ID" value="NIF22128.1"/>
    <property type="molecule type" value="Genomic_DNA"/>
</dbReference>
<protein>
    <submittedName>
        <fullName evidence="2">MarR family transcriptional regulator</fullName>
    </submittedName>
</protein>
<proteinExistence type="predicted"/>
<accession>A0ABX0RDA6</accession>
<name>A0ABX0RDA6_9GAMM</name>
<dbReference type="SMART" id="SM00347">
    <property type="entry name" value="HTH_MARR"/>
    <property type="match status" value="1"/>
</dbReference>
<dbReference type="PRINTS" id="PR00598">
    <property type="entry name" value="HTHMARR"/>
</dbReference>
<dbReference type="Proteomes" id="UP001515683">
    <property type="component" value="Unassembled WGS sequence"/>
</dbReference>
<reference evidence="2 3" key="1">
    <citation type="journal article" date="2019" name="bioRxiv">
        <title>Bacteria contribute to plant secondary compound degradation in a generalist herbivore system.</title>
        <authorList>
            <person name="Francoeur C.B."/>
            <person name="Khadempour L."/>
            <person name="Moreira-Soto R.D."/>
            <person name="Gotting K."/>
            <person name="Book A.J."/>
            <person name="Pinto-Tomas A.A."/>
            <person name="Keefover-Ring K."/>
            <person name="Currie C.R."/>
        </authorList>
    </citation>
    <scope>NUCLEOTIDE SEQUENCE [LARGE SCALE GENOMIC DNA]</scope>
    <source>
        <strain evidence="2">Acro-835</strain>
    </source>
</reference>
<dbReference type="InterPro" id="IPR039422">
    <property type="entry name" value="MarR/SlyA-like"/>
</dbReference>
<evidence type="ECO:0000313" key="2">
    <source>
        <dbReference type="EMBL" id="NIF22128.1"/>
    </source>
</evidence>
<feature type="domain" description="HTH marR-type" evidence="1">
    <location>
        <begin position="1"/>
        <end position="143"/>
    </location>
</feature>
<dbReference type="InterPro" id="IPR000835">
    <property type="entry name" value="HTH_MarR-typ"/>
</dbReference>
<evidence type="ECO:0000259" key="1">
    <source>
        <dbReference type="PROSITE" id="PS50995"/>
    </source>
</evidence>
<keyword evidence="3" id="KW-1185">Reference proteome</keyword>
<dbReference type="PANTHER" id="PTHR33164">
    <property type="entry name" value="TRANSCRIPTIONAL REGULATOR, MARR FAMILY"/>
    <property type="match status" value="1"/>
</dbReference>
<dbReference type="Pfam" id="PF12802">
    <property type="entry name" value="MarR_2"/>
    <property type="match status" value="1"/>
</dbReference>
<dbReference type="SUPFAM" id="SSF46785">
    <property type="entry name" value="Winged helix' DNA-binding domain"/>
    <property type="match status" value="1"/>
</dbReference>
<dbReference type="Gene3D" id="1.10.10.10">
    <property type="entry name" value="Winged helix-like DNA-binding domain superfamily/Winged helix DNA-binding domain"/>
    <property type="match status" value="1"/>
</dbReference>